<gene>
    <name evidence="4" type="ORF">N2K95_09375</name>
</gene>
<name>A0ABY5YP87_9MICC</name>
<dbReference type="Gene3D" id="3.40.630.30">
    <property type="match status" value="1"/>
</dbReference>
<sequence>MALLDGPELLRFAIDPTRRRDASLALRIVDDVNNPMAGILSAGAATIEARGAVALTEQLAQNDWSADEPWTPLHHDMAASHKASVLRVETVEPGHTAEWVAVHWSAFRGTPIPDERSQRFVDGWRLAAESPFLDLARILSLRCRDGHVVAAAAVWSAGEGRPGLIEPLAVHQEHRGRGYGTAMASAAVDALRQLGSSSAMVCAETSNAGAVATYLAAGFTAHREVADWHRSNATPLPVQPGCVSALQKEDPVRAGASA</sequence>
<organism evidence="4 5">
    <name type="scientific">Arthrobacter zhaoxinii</name>
    <dbReference type="NCBI Taxonomy" id="2964616"/>
    <lineage>
        <taxon>Bacteria</taxon>
        <taxon>Bacillati</taxon>
        <taxon>Actinomycetota</taxon>
        <taxon>Actinomycetes</taxon>
        <taxon>Micrococcales</taxon>
        <taxon>Micrococcaceae</taxon>
        <taxon>Arthrobacter</taxon>
    </lineage>
</organism>
<keyword evidence="5" id="KW-1185">Reference proteome</keyword>
<evidence type="ECO:0000259" key="3">
    <source>
        <dbReference type="PROSITE" id="PS51186"/>
    </source>
</evidence>
<evidence type="ECO:0000313" key="5">
    <source>
        <dbReference type="Proteomes" id="UP001059859"/>
    </source>
</evidence>
<dbReference type="SUPFAM" id="SSF55729">
    <property type="entry name" value="Acyl-CoA N-acyltransferases (Nat)"/>
    <property type="match status" value="1"/>
</dbReference>
<dbReference type="InterPro" id="IPR000182">
    <property type="entry name" value="GNAT_dom"/>
</dbReference>
<dbReference type="CDD" id="cd04301">
    <property type="entry name" value="NAT_SF"/>
    <property type="match status" value="1"/>
</dbReference>
<keyword evidence="1" id="KW-0808">Transferase</keyword>
<evidence type="ECO:0000313" key="4">
    <source>
        <dbReference type="EMBL" id="UWX95908.1"/>
    </source>
</evidence>
<proteinExistence type="predicted"/>
<accession>A0ABY5YP87</accession>
<dbReference type="PANTHER" id="PTHR43420">
    <property type="entry name" value="ACETYLTRANSFERASE"/>
    <property type="match status" value="1"/>
</dbReference>
<evidence type="ECO:0000256" key="2">
    <source>
        <dbReference type="ARBA" id="ARBA00023315"/>
    </source>
</evidence>
<dbReference type="InterPro" id="IPR016181">
    <property type="entry name" value="Acyl_CoA_acyltransferase"/>
</dbReference>
<dbReference type="PANTHER" id="PTHR43420:SF12">
    <property type="entry name" value="N-ACETYLTRANSFERASE DOMAIN-CONTAINING PROTEIN"/>
    <property type="match status" value="1"/>
</dbReference>
<dbReference type="PROSITE" id="PS51186">
    <property type="entry name" value="GNAT"/>
    <property type="match status" value="1"/>
</dbReference>
<protein>
    <submittedName>
        <fullName evidence="4">GNAT family N-acetyltransferase</fullName>
    </submittedName>
</protein>
<keyword evidence="2" id="KW-0012">Acyltransferase</keyword>
<dbReference type="Pfam" id="PF00583">
    <property type="entry name" value="Acetyltransf_1"/>
    <property type="match status" value="1"/>
</dbReference>
<dbReference type="EMBL" id="CP104275">
    <property type="protein sequence ID" value="UWX95908.1"/>
    <property type="molecule type" value="Genomic_DNA"/>
</dbReference>
<dbReference type="RefSeq" id="WP_260651347.1">
    <property type="nucleotide sequence ID" value="NZ_CP104275.1"/>
</dbReference>
<reference evidence="4" key="1">
    <citation type="submission" date="2022-09" db="EMBL/GenBank/DDBJ databases">
        <title>Novel species in genus Arthrobacter.</title>
        <authorList>
            <person name="Liu Y."/>
        </authorList>
    </citation>
    <scope>NUCLEOTIDE SEQUENCE</scope>
    <source>
        <strain evidence="4">Zg-Y815</strain>
    </source>
</reference>
<feature type="domain" description="N-acetyltransferase" evidence="3">
    <location>
        <begin position="86"/>
        <end position="237"/>
    </location>
</feature>
<dbReference type="Proteomes" id="UP001059859">
    <property type="component" value="Chromosome"/>
</dbReference>
<dbReference type="InterPro" id="IPR050680">
    <property type="entry name" value="YpeA/RimI_acetyltransf"/>
</dbReference>
<evidence type="ECO:0000256" key="1">
    <source>
        <dbReference type="ARBA" id="ARBA00022679"/>
    </source>
</evidence>